<reference evidence="1 2" key="1">
    <citation type="submission" date="2018-10" db="EMBL/GenBank/DDBJ databases">
        <authorList>
            <person name="Ekblom R."/>
            <person name="Jareborg N."/>
        </authorList>
    </citation>
    <scope>NUCLEOTIDE SEQUENCE [LARGE SCALE GENOMIC DNA]</scope>
    <source>
        <tissue evidence="1">Muscle</tissue>
    </source>
</reference>
<dbReference type="AlphaFoldDB" id="A0A9X9LGL2"/>
<sequence length="44" mass="4775">MIGDIQALLCFLVINPGGRQRAQPLPSQVPYLSSCRLNRGCSNS</sequence>
<name>A0A9X9LGL2_GULGU</name>
<gene>
    <name evidence="1" type="ORF">BN2614_LOCUS1</name>
</gene>
<protein>
    <submittedName>
        <fullName evidence="1">Uncharacterized protein</fullName>
    </submittedName>
</protein>
<comment type="caution">
    <text evidence="1">The sequence shown here is derived from an EMBL/GenBank/DDBJ whole genome shotgun (WGS) entry which is preliminary data.</text>
</comment>
<accession>A0A9X9LGL2</accession>
<dbReference type="Proteomes" id="UP000269945">
    <property type="component" value="Unassembled WGS sequence"/>
</dbReference>
<evidence type="ECO:0000313" key="2">
    <source>
        <dbReference type="Proteomes" id="UP000269945"/>
    </source>
</evidence>
<dbReference type="EMBL" id="CYRY02002800">
    <property type="protein sequence ID" value="VCW67528.1"/>
    <property type="molecule type" value="Genomic_DNA"/>
</dbReference>
<organism evidence="1 2">
    <name type="scientific">Gulo gulo</name>
    <name type="common">Wolverine</name>
    <name type="synonym">Gluton</name>
    <dbReference type="NCBI Taxonomy" id="48420"/>
    <lineage>
        <taxon>Eukaryota</taxon>
        <taxon>Metazoa</taxon>
        <taxon>Chordata</taxon>
        <taxon>Craniata</taxon>
        <taxon>Vertebrata</taxon>
        <taxon>Euteleostomi</taxon>
        <taxon>Mammalia</taxon>
        <taxon>Eutheria</taxon>
        <taxon>Laurasiatheria</taxon>
        <taxon>Carnivora</taxon>
        <taxon>Caniformia</taxon>
        <taxon>Musteloidea</taxon>
        <taxon>Mustelidae</taxon>
        <taxon>Guloninae</taxon>
        <taxon>Gulo</taxon>
    </lineage>
</organism>
<proteinExistence type="predicted"/>
<evidence type="ECO:0000313" key="1">
    <source>
        <dbReference type="EMBL" id="VCW67528.1"/>
    </source>
</evidence>
<keyword evidence="2" id="KW-1185">Reference proteome</keyword>